<dbReference type="EMBL" id="JAWJWF010000046">
    <property type="protein sequence ID" value="KAK6624698.1"/>
    <property type="molecule type" value="Genomic_DNA"/>
</dbReference>
<feature type="compositionally biased region" description="Acidic residues" evidence="1">
    <location>
        <begin position="30"/>
        <end position="50"/>
    </location>
</feature>
<dbReference type="Proteomes" id="UP001359485">
    <property type="component" value="Unassembled WGS sequence"/>
</dbReference>
<feature type="compositionally biased region" description="Basic and acidic residues" evidence="1">
    <location>
        <begin position="15"/>
        <end position="25"/>
    </location>
</feature>
<keyword evidence="3" id="KW-1185">Reference proteome</keyword>
<evidence type="ECO:0000313" key="2">
    <source>
        <dbReference type="EMBL" id="KAK6624698.1"/>
    </source>
</evidence>
<name>A0ABR1AQD3_POLSC</name>
<protein>
    <submittedName>
        <fullName evidence="2">Uncharacterized protein</fullName>
    </submittedName>
</protein>
<evidence type="ECO:0000313" key="3">
    <source>
        <dbReference type="Proteomes" id="UP001359485"/>
    </source>
</evidence>
<proteinExistence type="predicted"/>
<feature type="compositionally biased region" description="Basic and acidic residues" evidence="1">
    <location>
        <begin position="51"/>
        <end position="61"/>
    </location>
</feature>
<evidence type="ECO:0000256" key="1">
    <source>
        <dbReference type="SAM" id="MobiDB-lite"/>
    </source>
</evidence>
<gene>
    <name evidence="2" type="ORF">RUM44_011557</name>
</gene>
<organism evidence="2 3">
    <name type="scientific">Polyplax serrata</name>
    <name type="common">Common mouse louse</name>
    <dbReference type="NCBI Taxonomy" id="468196"/>
    <lineage>
        <taxon>Eukaryota</taxon>
        <taxon>Metazoa</taxon>
        <taxon>Ecdysozoa</taxon>
        <taxon>Arthropoda</taxon>
        <taxon>Hexapoda</taxon>
        <taxon>Insecta</taxon>
        <taxon>Pterygota</taxon>
        <taxon>Neoptera</taxon>
        <taxon>Paraneoptera</taxon>
        <taxon>Psocodea</taxon>
        <taxon>Troctomorpha</taxon>
        <taxon>Phthiraptera</taxon>
        <taxon>Anoplura</taxon>
        <taxon>Polyplacidae</taxon>
        <taxon>Polyplax</taxon>
    </lineage>
</organism>
<feature type="region of interest" description="Disordered" evidence="1">
    <location>
        <begin position="1"/>
        <end position="73"/>
    </location>
</feature>
<comment type="caution">
    <text evidence="2">The sequence shown here is derived from an EMBL/GenBank/DDBJ whole genome shotgun (WGS) entry which is preliminary data.</text>
</comment>
<accession>A0ABR1AQD3</accession>
<reference evidence="2 3" key="1">
    <citation type="submission" date="2023-09" db="EMBL/GenBank/DDBJ databases">
        <title>Genomes of two closely related lineages of the louse Polyplax serrata with different host specificities.</title>
        <authorList>
            <person name="Martinu J."/>
            <person name="Tarabai H."/>
            <person name="Stefka J."/>
            <person name="Hypsa V."/>
        </authorList>
    </citation>
    <scope>NUCLEOTIDE SEQUENCE [LARGE SCALE GENOMIC DNA]</scope>
    <source>
        <strain evidence="2">98ZLc_SE</strain>
    </source>
</reference>
<sequence length="73" mass="8364">MRLQTLKPGLSDLSTHSKGESRKTGVQEVGQEEDDHDDDDDDDDDDNYEEEMQKSQEKTRIIQDPPRTCKGNI</sequence>